<dbReference type="GO" id="GO:0005886">
    <property type="term" value="C:plasma membrane"/>
    <property type="evidence" value="ECO:0007669"/>
    <property type="project" value="UniProtKB-SubCell"/>
</dbReference>
<keyword evidence="3 8" id="KW-0732">Signal</keyword>
<dbReference type="PANTHER" id="PTHR31468">
    <property type="entry name" value="1,3-BETA-GLUCANOSYLTRANSFERASE GAS1"/>
    <property type="match status" value="1"/>
</dbReference>
<evidence type="ECO:0000313" key="11">
    <source>
        <dbReference type="Proteomes" id="UP001147747"/>
    </source>
</evidence>
<reference evidence="10" key="2">
    <citation type="journal article" date="2023" name="IMA Fungus">
        <title>Comparative genomic study of the Penicillium genus elucidates a diverse pangenome and 15 lateral gene transfer events.</title>
        <authorList>
            <person name="Petersen C."/>
            <person name="Sorensen T."/>
            <person name="Nielsen M.R."/>
            <person name="Sondergaard T.E."/>
            <person name="Sorensen J.L."/>
            <person name="Fitzpatrick D.A."/>
            <person name="Frisvad J.C."/>
            <person name="Nielsen K.L."/>
        </authorList>
    </citation>
    <scope>NUCLEOTIDE SEQUENCE</scope>
    <source>
        <strain evidence="10">IBT 29677</strain>
    </source>
</reference>
<dbReference type="RefSeq" id="XP_056493874.1">
    <property type="nucleotide sequence ID" value="XM_056625292.1"/>
</dbReference>
<dbReference type="Pfam" id="PF03198">
    <property type="entry name" value="Glyco_hydro_72"/>
    <property type="match status" value="1"/>
</dbReference>
<evidence type="ECO:0000256" key="8">
    <source>
        <dbReference type="RuleBase" id="RU361209"/>
    </source>
</evidence>
<protein>
    <recommendedName>
        <fullName evidence="8">1,3-beta-glucanosyltransferase</fullName>
        <ecNumber evidence="8">2.4.1.-</ecNumber>
    </recommendedName>
</protein>
<dbReference type="GO" id="GO:0098552">
    <property type="term" value="C:side of membrane"/>
    <property type="evidence" value="ECO:0007669"/>
    <property type="project" value="UniProtKB-KW"/>
</dbReference>
<evidence type="ECO:0000256" key="3">
    <source>
        <dbReference type="ARBA" id="ARBA00022729"/>
    </source>
</evidence>
<dbReference type="SUPFAM" id="SSF51445">
    <property type="entry name" value="(Trans)glycosidases"/>
    <property type="match status" value="1"/>
</dbReference>
<dbReference type="GO" id="GO:0031505">
    <property type="term" value="P:fungal-type cell wall organization"/>
    <property type="evidence" value="ECO:0007669"/>
    <property type="project" value="TreeGrafter"/>
</dbReference>
<dbReference type="InterPro" id="IPR012946">
    <property type="entry name" value="X8"/>
</dbReference>
<dbReference type="InterPro" id="IPR004886">
    <property type="entry name" value="Glucanosyltransferase"/>
</dbReference>
<keyword evidence="5" id="KW-0325">Glycoprotein</keyword>
<dbReference type="GeneID" id="81364272"/>
<dbReference type="Pfam" id="PF07983">
    <property type="entry name" value="X8"/>
    <property type="match status" value="1"/>
</dbReference>
<evidence type="ECO:0000256" key="5">
    <source>
        <dbReference type="ARBA" id="ARBA00023180"/>
    </source>
</evidence>
<evidence type="ECO:0000256" key="6">
    <source>
        <dbReference type="ARBA" id="ARBA00023288"/>
    </source>
</evidence>
<organism evidence="10 11">
    <name type="scientific">Penicillium cosmopolitanum</name>
    <dbReference type="NCBI Taxonomy" id="1131564"/>
    <lineage>
        <taxon>Eukaryota</taxon>
        <taxon>Fungi</taxon>
        <taxon>Dikarya</taxon>
        <taxon>Ascomycota</taxon>
        <taxon>Pezizomycotina</taxon>
        <taxon>Eurotiomycetes</taxon>
        <taxon>Eurotiomycetidae</taxon>
        <taxon>Eurotiales</taxon>
        <taxon>Aspergillaceae</taxon>
        <taxon>Penicillium</taxon>
    </lineage>
</organism>
<dbReference type="SMART" id="SM00768">
    <property type="entry name" value="X8"/>
    <property type="match status" value="1"/>
</dbReference>
<evidence type="ECO:0000256" key="7">
    <source>
        <dbReference type="ARBA" id="ARBA00025026"/>
    </source>
</evidence>
<evidence type="ECO:0000256" key="1">
    <source>
        <dbReference type="ARBA" id="ARBA00004609"/>
    </source>
</evidence>
<dbReference type="PANTHER" id="PTHR31468:SF11">
    <property type="entry name" value="1,3-BETA-GLUCANOSYLTRANSFERASE"/>
    <property type="match status" value="1"/>
</dbReference>
<evidence type="ECO:0000256" key="2">
    <source>
        <dbReference type="ARBA" id="ARBA00007528"/>
    </source>
</evidence>
<comment type="subcellular location">
    <subcellularLocation>
        <location evidence="1 8">Cell membrane</location>
        <topology evidence="1 8">Lipid-anchor</topology>
        <topology evidence="1 8">GPI-anchor</topology>
    </subcellularLocation>
</comment>
<dbReference type="Proteomes" id="UP001147747">
    <property type="component" value="Unassembled WGS sequence"/>
</dbReference>
<evidence type="ECO:0000259" key="9">
    <source>
        <dbReference type="SMART" id="SM00768"/>
    </source>
</evidence>
<keyword evidence="8" id="KW-0472">Membrane</keyword>
<dbReference type="AlphaFoldDB" id="A0A9W9WB16"/>
<reference evidence="10" key="1">
    <citation type="submission" date="2022-12" db="EMBL/GenBank/DDBJ databases">
        <authorList>
            <person name="Petersen C."/>
        </authorList>
    </citation>
    <scope>NUCLEOTIDE SEQUENCE</scope>
    <source>
        <strain evidence="10">IBT 29677</strain>
    </source>
</reference>
<keyword evidence="11" id="KW-1185">Reference proteome</keyword>
<keyword evidence="8" id="KW-0336">GPI-anchor</keyword>
<keyword evidence="6 8" id="KW-0449">Lipoprotein</keyword>
<dbReference type="FunFam" id="3.20.20.80:FF:000038">
    <property type="entry name" value="1,3-beta-glucanosyltransferase"/>
    <property type="match status" value="1"/>
</dbReference>
<proteinExistence type="inferred from homology"/>
<comment type="caution">
    <text evidence="10">The sequence shown here is derived from an EMBL/GenBank/DDBJ whole genome shotgun (WGS) entry which is preliminary data.</text>
</comment>
<keyword evidence="8" id="KW-0808">Transferase</keyword>
<dbReference type="Gene3D" id="1.20.58.1040">
    <property type="match status" value="1"/>
</dbReference>
<dbReference type="EMBL" id="JAPZBU010000003">
    <property type="protein sequence ID" value="KAJ5414028.1"/>
    <property type="molecule type" value="Genomic_DNA"/>
</dbReference>
<dbReference type="GO" id="GO:0071970">
    <property type="term" value="P:fungal-type cell wall (1-&gt;3)-beta-D-glucan biosynthetic process"/>
    <property type="evidence" value="ECO:0007669"/>
    <property type="project" value="TreeGrafter"/>
</dbReference>
<feature type="domain" description="X8" evidence="9">
    <location>
        <begin position="379"/>
        <end position="472"/>
    </location>
</feature>
<evidence type="ECO:0000313" key="10">
    <source>
        <dbReference type="EMBL" id="KAJ5414028.1"/>
    </source>
</evidence>
<name>A0A9W9WB16_9EURO</name>
<accession>A0A9W9WB16</accession>
<evidence type="ECO:0000256" key="4">
    <source>
        <dbReference type="ARBA" id="ARBA00023157"/>
    </source>
</evidence>
<dbReference type="InterPro" id="IPR017853">
    <property type="entry name" value="GH"/>
</dbReference>
<keyword evidence="4" id="KW-1015">Disulfide bond</keyword>
<dbReference type="GO" id="GO:0042124">
    <property type="term" value="F:1,3-beta-glucanosyltransferase activity"/>
    <property type="evidence" value="ECO:0007669"/>
    <property type="project" value="TreeGrafter"/>
</dbReference>
<gene>
    <name evidence="10" type="ORF">N7509_000655</name>
</gene>
<dbReference type="Gene3D" id="3.20.20.80">
    <property type="entry name" value="Glycosidases"/>
    <property type="match status" value="1"/>
</dbReference>
<dbReference type="OrthoDB" id="421038at2759"/>
<feature type="signal peptide" evidence="8">
    <location>
        <begin position="1"/>
        <end position="17"/>
    </location>
</feature>
<comment type="function">
    <text evidence="7">Splits internally a 1,3-beta-glucan molecule and transfers the newly generated reducing end (the donor) to the non-reducing end of another 1,3-beta-glucan molecule (the acceptor) forming a 1,3-beta linkage, resulting in the elongation of 1,3-beta-glucan chains in the cell wall. Involved in cell wall morphogenesis.</text>
</comment>
<feature type="chain" id="PRO_5041021490" description="1,3-beta-glucanosyltransferase" evidence="8">
    <location>
        <begin position="18"/>
        <end position="548"/>
    </location>
</feature>
<sequence>MKYSVLAGLSLVGAALAKSSIPSIEVKGKKFFYSNNGTEFSIRGVAYQANYDGTAQSGSSDSYVDPLVDAATCERDIPYLLSLRTNVVRTYAINPNQSHDDCMNALADAGIYVISDLSSPDESIVSSDPSWNAELFTRYSQVVDTLAPYPNVIGFFAGNEVADAVNNTASMAYVKAAVRDLKTYIKDKNYRSSLAVGYATDDNQYVREAISNYLVCDNAEDSIDFFGYNIYEFCGDSSYASSGYKDRTEEFADYPVPAFFSEYGCVEGTKPRPFDDVPILYSDKMNDVWSGGIVYMYFEVGNHYGLVSTSGSSVSKKQDFDNLSSQMQKVTVTGVNSADYKVTTTVGRSCPTTGPDWMANSKLPPSPNSDLCECMYQSLECIPVDGLSEKKIKEVYDYLYGLKAKGTIDAVSGVYSNGTEGVYGAYSMCNAKQRVAWAMDRYAKKNGGASACGFQGKGTSKAATSASGSCSTQMSSIGAAGSNTINAGLAASSGAADGGSNGGGSGSSATSSGIAAGMNQPQAVHVGAWQLGAYTLAAIGTGVFMIML</sequence>
<dbReference type="EC" id="2.4.1.-" evidence="8"/>
<comment type="similarity">
    <text evidence="2 8">Belongs to the glycosyl hydrolase 72 family.</text>
</comment>